<keyword evidence="16" id="KW-0175">Coiled coil</keyword>
<feature type="transmembrane region" description="Helical" evidence="18">
    <location>
        <begin position="85"/>
        <end position="116"/>
    </location>
</feature>
<keyword evidence="21" id="KW-1185">Reference proteome</keyword>
<keyword evidence="18" id="KW-0812">Transmembrane</keyword>
<evidence type="ECO:0000256" key="7">
    <source>
        <dbReference type="ARBA" id="ARBA00022490"/>
    </source>
</evidence>
<name>A0A840IMM6_9ACTN</name>
<evidence type="ECO:0000256" key="5">
    <source>
        <dbReference type="ARBA" id="ARBA00017322"/>
    </source>
</evidence>
<evidence type="ECO:0000259" key="19">
    <source>
        <dbReference type="PROSITE" id="PS50109"/>
    </source>
</evidence>
<dbReference type="InterPro" id="IPR017205">
    <property type="entry name" value="Sig_transdc_His_kinase_ChrS"/>
</dbReference>
<keyword evidence="13" id="KW-0411">Iron-sulfur</keyword>
<dbReference type="InterPro" id="IPR011712">
    <property type="entry name" value="Sig_transdc_His_kin_sub3_dim/P"/>
</dbReference>
<dbReference type="EMBL" id="JACHNU010000011">
    <property type="protein sequence ID" value="MBB4665110.1"/>
    <property type="molecule type" value="Genomic_DNA"/>
</dbReference>
<dbReference type="PANTHER" id="PTHR24421">
    <property type="entry name" value="NITRATE/NITRITE SENSOR PROTEIN NARX-RELATED"/>
    <property type="match status" value="1"/>
</dbReference>
<comment type="function">
    <text evidence="14">Member of the two-component regulatory system NreB/NreC involved in the control of dissimilatory nitrate/nitrite reduction in response to oxygen. NreB functions as a direct oxygen sensor histidine kinase which is autophosphorylated, in the absence of oxygen, probably at the conserved histidine residue, and transfers its phosphate group probably to a conserved aspartate residue of NreC. NreB/NreC activates the expression of the nitrate (narGHJI) and nitrite (nir) reductase operons, as well as the putative nitrate transporter gene narT.</text>
</comment>
<protein>
    <recommendedName>
        <fullName evidence="5">Oxygen sensor histidine kinase NreB</fullName>
        <ecNumber evidence="4">2.7.13.3</ecNumber>
    </recommendedName>
    <alternativeName>
        <fullName evidence="15">Nitrogen regulation protein B</fullName>
    </alternativeName>
</protein>
<feature type="transmembrane region" description="Helical" evidence="18">
    <location>
        <begin position="151"/>
        <end position="174"/>
    </location>
</feature>
<reference evidence="20 21" key="1">
    <citation type="submission" date="2020-08" db="EMBL/GenBank/DDBJ databases">
        <title>Genomic Encyclopedia of Archaeal and Bacterial Type Strains, Phase II (KMG-II): from individual species to whole genera.</title>
        <authorList>
            <person name="Goeker M."/>
        </authorList>
    </citation>
    <scope>NUCLEOTIDE SEQUENCE [LARGE SCALE GENOMIC DNA]</scope>
    <source>
        <strain evidence="20 21">DSM 23288</strain>
    </source>
</reference>
<dbReference type="Proteomes" id="UP000585272">
    <property type="component" value="Unassembled WGS sequence"/>
</dbReference>
<dbReference type="GO" id="GO:0051539">
    <property type="term" value="F:4 iron, 4 sulfur cluster binding"/>
    <property type="evidence" value="ECO:0007669"/>
    <property type="project" value="UniProtKB-KW"/>
</dbReference>
<dbReference type="InterPro" id="IPR005467">
    <property type="entry name" value="His_kinase_dom"/>
</dbReference>
<dbReference type="Pfam" id="PF02518">
    <property type="entry name" value="HATPase_c"/>
    <property type="match status" value="1"/>
</dbReference>
<dbReference type="SMART" id="SM00387">
    <property type="entry name" value="HATPase_c"/>
    <property type="match status" value="1"/>
</dbReference>
<accession>A0A840IMM6</accession>
<gene>
    <name evidence="20" type="ORF">BDZ31_004731</name>
</gene>
<dbReference type="InterPro" id="IPR036890">
    <property type="entry name" value="HATPase_C_sf"/>
</dbReference>
<evidence type="ECO:0000256" key="13">
    <source>
        <dbReference type="ARBA" id="ARBA00023014"/>
    </source>
</evidence>
<dbReference type="EC" id="2.7.13.3" evidence="4"/>
<evidence type="ECO:0000256" key="17">
    <source>
        <dbReference type="SAM" id="MobiDB-lite"/>
    </source>
</evidence>
<dbReference type="SUPFAM" id="SSF55874">
    <property type="entry name" value="ATPase domain of HSP90 chaperone/DNA topoisomerase II/histidine kinase"/>
    <property type="match status" value="1"/>
</dbReference>
<comment type="caution">
    <text evidence="20">The sequence shown here is derived from an EMBL/GenBank/DDBJ whole genome shotgun (WGS) entry which is preliminary data.</text>
</comment>
<evidence type="ECO:0000256" key="15">
    <source>
        <dbReference type="ARBA" id="ARBA00030800"/>
    </source>
</evidence>
<dbReference type="GO" id="GO:0016020">
    <property type="term" value="C:membrane"/>
    <property type="evidence" value="ECO:0007669"/>
    <property type="project" value="InterPro"/>
</dbReference>
<keyword evidence="18" id="KW-0472">Membrane</keyword>
<dbReference type="PIRSF" id="PIRSF037434">
    <property type="entry name" value="STHK_ChrS"/>
    <property type="match status" value="1"/>
</dbReference>
<dbReference type="GO" id="GO:0046983">
    <property type="term" value="F:protein dimerization activity"/>
    <property type="evidence" value="ECO:0007669"/>
    <property type="project" value="InterPro"/>
</dbReference>
<keyword evidence="11" id="KW-0408">Iron</keyword>
<dbReference type="GO" id="GO:0005737">
    <property type="term" value="C:cytoplasm"/>
    <property type="evidence" value="ECO:0007669"/>
    <property type="project" value="UniProtKB-SubCell"/>
</dbReference>
<dbReference type="PRINTS" id="PR00344">
    <property type="entry name" value="BCTRLSENSOR"/>
</dbReference>
<evidence type="ECO:0000313" key="20">
    <source>
        <dbReference type="EMBL" id="MBB4665110.1"/>
    </source>
</evidence>
<evidence type="ECO:0000256" key="18">
    <source>
        <dbReference type="SAM" id="Phobius"/>
    </source>
</evidence>
<feature type="domain" description="Histidine kinase" evidence="19">
    <location>
        <begin position="331"/>
        <end position="420"/>
    </location>
</feature>
<evidence type="ECO:0000256" key="6">
    <source>
        <dbReference type="ARBA" id="ARBA00022485"/>
    </source>
</evidence>
<feature type="region of interest" description="Disordered" evidence="17">
    <location>
        <begin position="398"/>
        <end position="440"/>
    </location>
</feature>
<dbReference type="InterPro" id="IPR004358">
    <property type="entry name" value="Sig_transdc_His_kin-like_C"/>
</dbReference>
<dbReference type="InterPro" id="IPR050482">
    <property type="entry name" value="Sensor_HK_TwoCompSys"/>
</dbReference>
<keyword evidence="9" id="KW-0479">Metal-binding</keyword>
<evidence type="ECO:0000256" key="1">
    <source>
        <dbReference type="ARBA" id="ARBA00000085"/>
    </source>
</evidence>
<evidence type="ECO:0000256" key="8">
    <source>
        <dbReference type="ARBA" id="ARBA00022679"/>
    </source>
</evidence>
<dbReference type="GO" id="GO:0046872">
    <property type="term" value="F:metal ion binding"/>
    <property type="evidence" value="ECO:0007669"/>
    <property type="project" value="UniProtKB-KW"/>
</dbReference>
<organism evidence="20 21">
    <name type="scientific">Conexibacter arvalis</name>
    <dbReference type="NCBI Taxonomy" id="912552"/>
    <lineage>
        <taxon>Bacteria</taxon>
        <taxon>Bacillati</taxon>
        <taxon>Actinomycetota</taxon>
        <taxon>Thermoleophilia</taxon>
        <taxon>Solirubrobacterales</taxon>
        <taxon>Conexibacteraceae</taxon>
        <taxon>Conexibacter</taxon>
    </lineage>
</organism>
<evidence type="ECO:0000256" key="10">
    <source>
        <dbReference type="ARBA" id="ARBA00022777"/>
    </source>
</evidence>
<keyword evidence="7" id="KW-0963">Cytoplasm</keyword>
<comment type="catalytic activity">
    <reaction evidence="1">
        <text>ATP + protein L-histidine = ADP + protein N-phospho-L-histidine.</text>
        <dbReference type="EC" id="2.7.13.3"/>
    </reaction>
</comment>
<evidence type="ECO:0000256" key="16">
    <source>
        <dbReference type="SAM" id="Coils"/>
    </source>
</evidence>
<dbReference type="PANTHER" id="PTHR24421:SF62">
    <property type="entry name" value="SENSORY TRANSDUCTION HISTIDINE KINASE"/>
    <property type="match status" value="1"/>
</dbReference>
<feature type="transmembrane region" description="Helical" evidence="18">
    <location>
        <begin position="51"/>
        <end position="73"/>
    </location>
</feature>
<comment type="cofactor">
    <cofactor evidence="2">
        <name>[4Fe-4S] cluster</name>
        <dbReference type="ChEBI" id="CHEBI:49883"/>
    </cofactor>
</comment>
<dbReference type="InterPro" id="IPR003594">
    <property type="entry name" value="HATPase_dom"/>
</dbReference>
<keyword evidence="18" id="KW-1133">Transmembrane helix</keyword>
<evidence type="ECO:0000256" key="12">
    <source>
        <dbReference type="ARBA" id="ARBA00023012"/>
    </source>
</evidence>
<keyword evidence="10 20" id="KW-0418">Kinase</keyword>
<dbReference type="RefSeq" id="WP_221243295.1">
    <property type="nucleotide sequence ID" value="NZ_JACHNU010000011.1"/>
</dbReference>
<dbReference type="CDD" id="cd16917">
    <property type="entry name" value="HATPase_UhpB-NarQ-NarX-like"/>
    <property type="match status" value="1"/>
</dbReference>
<keyword evidence="12" id="KW-0902">Two-component regulatory system</keyword>
<dbReference type="Pfam" id="PF07730">
    <property type="entry name" value="HisKA_3"/>
    <property type="match status" value="1"/>
</dbReference>
<dbReference type="PROSITE" id="PS50109">
    <property type="entry name" value="HIS_KIN"/>
    <property type="match status" value="1"/>
</dbReference>
<keyword evidence="8" id="KW-0808">Transferase</keyword>
<evidence type="ECO:0000256" key="14">
    <source>
        <dbReference type="ARBA" id="ARBA00024827"/>
    </source>
</evidence>
<evidence type="ECO:0000256" key="3">
    <source>
        <dbReference type="ARBA" id="ARBA00004496"/>
    </source>
</evidence>
<dbReference type="Gene3D" id="1.20.5.1930">
    <property type="match status" value="1"/>
</dbReference>
<feature type="coiled-coil region" evidence="16">
    <location>
        <begin position="182"/>
        <end position="209"/>
    </location>
</feature>
<dbReference type="Gene3D" id="3.30.565.10">
    <property type="entry name" value="Histidine kinase-like ATPase, C-terminal domain"/>
    <property type="match status" value="1"/>
</dbReference>
<evidence type="ECO:0000256" key="4">
    <source>
        <dbReference type="ARBA" id="ARBA00012438"/>
    </source>
</evidence>
<evidence type="ECO:0000313" key="21">
    <source>
        <dbReference type="Proteomes" id="UP000585272"/>
    </source>
</evidence>
<dbReference type="AlphaFoldDB" id="A0A840IMM6"/>
<comment type="subcellular location">
    <subcellularLocation>
        <location evidence="3">Cytoplasm</location>
    </subcellularLocation>
</comment>
<evidence type="ECO:0000256" key="9">
    <source>
        <dbReference type="ARBA" id="ARBA00022723"/>
    </source>
</evidence>
<sequence>MSPERAPAPDPPETALDVWERREEHLFDVLPFAGLAIGAALTLAFPETARAGAATIAALVAVAAAWTLLMRPLRPRWAARQPGPALLYAGLVTLMAALVVTSPLFGFFAFCGYGFIDALPGRAKALGVAATAAVSGTAQIGGFPLADGVPVAGWIGLMAANLLIAGTLMFFAGVTNERRDARRDALRKLAEANRRLEATLAENAALHAQLLEQAREAGVAEERQRMAREIHDTLAQGLTGIVAQIQAAEQAAERPERWRRHLRTAAQLARESLAEARRSVRAVRPEALENARLPEALADVARRWSAIHDVGVEVTTTGRARPLRPEVEVTLLRTAQEALANVAKHARAGRVGVTLSYMDDEVTLDVRDDGVGFDLGARPADDGVGLVAMRQRVEGLGGRLEIESEPGGGTAVSASAPARPLDGAPPRAAREPAHLSGRAA</sequence>
<evidence type="ECO:0000256" key="11">
    <source>
        <dbReference type="ARBA" id="ARBA00023004"/>
    </source>
</evidence>
<dbReference type="GO" id="GO:0000155">
    <property type="term" value="F:phosphorelay sensor kinase activity"/>
    <property type="evidence" value="ECO:0007669"/>
    <property type="project" value="InterPro"/>
</dbReference>
<proteinExistence type="predicted"/>
<keyword evidence="6" id="KW-0004">4Fe-4S</keyword>
<evidence type="ECO:0000256" key="2">
    <source>
        <dbReference type="ARBA" id="ARBA00001966"/>
    </source>
</evidence>